<reference evidence="1" key="1">
    <citation type="submission" date="2021-07" db="EMBL/GenBank/DDBJ databases">
        <title>Candidatus Kaistella beijingensis sp. nov. isolated from a municipal wastewater treatment plant is involved in sludge foaming.</title>
        <authorList>
            <person name="Song Y."/>
            <person name="Liu S.-J."/>
        </authorList>
    </citation>
    <scope>NUCLEOTIDE SEQUENCE</scope>
    <source>
        <strain evidence="1">DSM 43998</strain>
    </source>
</reference>
<dbReference type="RefSeq" id="WP_066474333.1">
    <property type="nucleotide sequence ID" value="NZ_CBCRUZ010000014.1"/>
</dbReference>
<proteinExistence type="predicted"/>
<evidence type="ECO:0008006" key="3">
    <source>
        <dbReference type="Google" id="ProtNLM"/>
    </source>
</evidence>
<organism evidence="1 2">
    <name type="scientific">Skermania pinensis</name>
    <dbReference type="NCBI Taxonomy" id="39122"/>
    <lineage>
        <taxon>Bacteria</taxon>
        <taxon>Bacillati</taxon>
        <taxon>Actinomycetota</taxon>
        <taxon>Actinomycetes</taxon>
        <taxon>Mycobacteriales</taxon>
        <taxon>Gordoniaceae</taxon>
        <taxon>Skermania</taxon>
    </lineage>
</organism>
<name>A0ABX8SBR9_9ACTN</name>
<protein>
    <recommendedName>
        <fullName evidence="3">ATP/GTP-binding protein</fullName>
    </recommendedName>
</protein>
<sequence length="97" mass="10789">MARRKPARAAHRELVEPFADVRAEPGPDGSAYLVRAVSGSRAGKTYRCPGCDQEIRPGTGHVVAWPDRGDAGIRDRRHWHVGCWSGRATRGITRRWS</sequence>
<dbReference type="Proteomes" id="UP000887023">
    <property type="component" value="Chromosome"/>
</dbReference>
<gene>
    <name evidence="1" type="ORF">KV203_05095</name>
</gene>
<keyword evidence="2" id="KW-1185">Reference proteome</keyword>
<accession>A0ABX8SBR9</accession>
<evidence type="ECO:0000313" key="1">
    <source>
        <dbReference type="EMBL" id="QXQ14766.1"/>
    </source>
</evidence>
<evidence type="ECO:0000313" key="2">
    <source>
        <dbReference type="Proteomes" id="UP000887023"/>
    </source>
</evidence>
<dbReference type="EMBL" id="CP079105">
    <property type="protein sequence ID" value="QXQ14766.1"/>
    <property type="molecule type" value="Genomic_DNA"/>
</dbReference>